<gene>
    <name evidence="3" type="ORF">E4P33_08590</name>
</gene>
<dbReference type="EMBL" id="SPNK01000008">
    <property type="protein sequence ID" value="TFI00712.1"/>
    <property type="molecule type" value="Genomic_DNA"/>
</dbReference>
<accession>A0AAX2SD11</accession>
<feature type="region of interest" description="Disordered" evidence="1">
    <location>
        <begin position="298"/>
        <end position="321"/>
    </location>
</feature>
<dbReference type="InterPro" id="IPR017946">
    <property type="entry name" value="PLC-like_Pdiesterase_TIM-brl"/>
</dbReference>
<dbReference type="PROSITE" id="PS51704">
    <property type="entry name" value="GP_PDE"/>
    <property type="match status" value="1"/>
</dbReference>
<name>A0AAX2SD11_KOCRH</name>
<dbReference type="InterPro" id="IPR030395">
    <property type="entry name" value="GP_PDE_dom"/>
</dbReference>
<feature type="domain" description="GP-PDE" evidence="2">
    <location>
        <begin position="12"/>
        <end position="292"/>
    </location>
</feature>
<evidence type="ECO:0000313" key="3">
    <source>
        <dbReference type="EMBL" id="TFI00712.1"/>
    </source>
</evidence>
<reference evidence="3 4" key="1">
    <citation type="submission" date="2019-03" db="EMBL/GenBank/DDBJ databases">
        <title>Genome Sequencing and Assembly of Various Microbes Isolated from Alder Root Nodule.</title>
        <authorList>
            <person name="Swanson E."/>
            <person name="Sevigny J.L."/>
            <person name="Pesce C."/>
            <person name="Davis I."/>
            <person name="Kleiner V."/>
            <person name="Tisa L."/>
        </authorList>
    </citation>
    <scope>NUCLEOTIDE SEQUENCE [LARGE SCALE GENOMIC DNA]</scope>
    <source>
        <strain evidence="3 4">4R-31</strain>
    </source>
</reference>
<evidence type="ECO:0000256" key="1">
    <source>
        <dbReference type="SAM" id="MobiDB-lite"/>
    </source>
</evidence>
<dbReference type="Proteomes" id="UP000298017">
    <property type="component" value="Unassembled WGS sequence"/>
</dbReference>
<dbReference type="PANTHER" id="PTHR46211">
    <property type="entry name" value="GLYCEROPHOSPHORYL DIESTER PHOSPHODIESTERASE"/>
    <property type="match status" value="1"/>
</dbReference>
<comment type="caution">
    <text evidence="3">The sequence shown here is derived from an EMBL/GenBank/DDBJ whole genome shotgun (WGS) entry which is preliminary data.</text>
</comment>
<dbReference type="RefSeq" id="WP_039102253.1">
    <property type="nucleotide sequence ID" value="NZ_JAYEXM010000005.1"/>
</dbReference>
<organism evidence="3 4">
    <name type="scientific">Kocuria rhizophila</name>
    <dbReference type="NCBI Taxonomy" id="72000"/>
    <lineage>
        <taxon>Bacteria</taxon>
        <taxon>Bacillati</taxon>
        <taxon>Actinomycetota</taxon>
        <taxon>Actinomycetes</taxon>
        <taxon>Micrococcales</taxon>
        <taxon>Micrococcaceae</taxon>
        <taxon>Kocuria</taxon>
    </lineage>
</organism>
<dbReference type="AlphaFoldDB" id="A0AAX2SD11"/>
<keyword evidence="4" id="KW-1185">Reference proteome</keyword>
<dbReference type="SUPFAM" id="SSF51695">
    <property type="entry name" value="PLC-like phosphodiesterases"/>
    <property type="match status" value="1"/>
</dbReference>
<evidence type="ECO:0000259" key="2">
    <source>
        <dbReference type="PROSITE" id="PS51704"/>
    </source>
</evidence>
<proteinExistence type="predicted"/>
<dbReference type="PANTHER" id="PTHR46211:SF13">
    <property type="entry name" value="GLYCEROPHOSPHODIESTER PHOSPHODIESTERASE 1-RELATED"/>
    <property type="match status" value="1"/>
</dbReference>
<dbReference type="Pfam" id="PF03009">
    <property type="entry name" value="GDPD"/>
    <property type="match status" value="1"/>
</dbReference>
<protein>
    <submittedName>
        <fullName evidence="3">Glycerophosphodiester phosphodiesterase</fullName>
    </submittedName>
</protein>
<dbReference type="GO" id="GO:0008081">
    <property type="term" value="F:phosphoric diester hydrolase activity"/>
    <property type="evidence" value="ECO:0007669"/>
    <property type="project" value="InterPro"/>
</dbReference>
<dbReference type="GO" id="GO:0006629">
    <property type="term" value="P:lipid metabolic process"/>
    <property type="evidence" value="ECO:0007669"/>
    <property type="project" value="InterPro"/>
</dbReference>
<dbReference type="Gene3D" id="3.20.20.190">
    <property type="entry name" value="Phosphatidylinositol (PI) phosphodiesterase"/>
    <property type="match status" value="1"/>
</dbReference>
<sequence length="321" mass="34808">MAASTERPPARPLIYAHRGSSHRYPELTRAAYVQAIADGADGVECDVHLTRDGHLVLHHDAQLGRTSNGTGPVAQHTLAQLRELDFTSWKGVEIPPSHGAAHEQLLTLDELLDLLLAAGRPMGLAVETKHPSPYGHGLEEALLVLLMRRGWNPETGMLGTVTVSIMSFHPDAVRHVLDHVPPRHVCQLVSQSTVESVRAGLGVGTATAAVCRAGMRLVMPPGVPLISRGEVELAGPGIRFVRDNPRLVEQWLQRGAVLRVWTVDTFADTHVCLALGVQQITTNVPALVRRWSTEHVDSAQNASAHGRGVRERELVPAAQRP</sequence>
<evidence type="ECO:0000313" key="4">
    <source>
        <dbReference type="Proteomes" id="UP000298017"/>
    </source>
</evidence>